<dbReference type="Pfam" id="PF13738">
    <property type="entry name" value="Pyr_redox_3"/>
    <property type="match status" value="1"/>
</dbReference>
<dbReference type="KEGG" id="cts:Ctha_1266"/>
<dbReference type="AlphaFoldDB" id="B3QZ36"/>
<protein>
    <submittedName>
        <fullName evidence="3">FAD-dependent pyridine nucleotide-disulphide oxidoreductase</fullName>
    </submittedName>
</protein>
<dbReference type="NCBIfam" id="TIGR04018">
    <property type="entry name" value="Bthiol_YpdA"/>
    <property type="match status" value="1"/>
</dbReference>
<keyword evidence="1" id="KW-0285">Flavoprotein</keyword>
<evidence type="ECO:0000256" key="2">
    <source>
        <dbReference type="ARBA" id="ARBA00023002"/>
    </source>
</evidence>
<accession>B3QZ36</accession>
<dbReference type="HOGENOM" id="CLU_067342_0_0_10"/>
<dbReference type="GO" id="GO:0016491">
    <property type="term" value="F:oxidoreductase activity"/>
    <property type="evidence" value="ECO:0007669"/>
    <property type="project" value="UniProtKB-KW"/>
</dbReference>
<dbReference type="PANTHER" id="PTHR48105">
    <property type="entry name" value="THIOREDOXIN REDUCTASE 1-RELATED-RELATED"/>
    <property type="match status" value="1"/>
</dbReference>
<name>B3QZ36_CHLT3</name>
<dbReference type="PRINTS" id="PR00469">
    <property type="entry name" value="PNDRDTASEII"/>
</dbReference>
<dbReference type="InterPro" id="IPR050097">
    <property type="entry name" value="Ferredoxin-NADP_redctase_2"/>
</dbReference>
<keyword evidence="4" id="KW-1185">Reference proteome</keyword>
<dbReference type="InterPro" id="IPR036188">
    <property type="entry name" value="FAD/NAD-bd_sf"/>
</dbReference>
<reference evidence="3 4" key="1">
    <citation type="submission" date="2008-06" db="EMBL/GenBank/DDBJ databases">
        <title>Complete sequence of Chloroherpeton thalassium ATCC 35110.</title>
        <authorList>
            <consortium name="US DOE Joint Genome Institute"/>
            <person name="Lucas S."/>
            <person name="Copeland A."/>
            <person name="Lapidus A."/>
            <person name="Glavina del Rio T."/>
            <person name="Dalin E."/>
            <person name="Tice H."/>
            <person name="Bruce D."/>
            <person name="Goodwin L."/>
            <person name="Pitluck S."/>
            <person name="Schmutz J."/>
            <person name="Larimer F."/>
            <person name="Land M."/>
            <person name="Hauser L."/>
            <person name="Kyrpides N."/>
            <person name="Mikhailova N."/>
            <person name="Liu Z."/>
            <person name="Li T."/>
            <person name="Zhao F."/>
            <person name="Overmann J."/>
            <person name="Bryant D.A."/>
            <person name="Richardson P."/>
        </authorList>
    </citation>
    <scope>NUCLEOTIDE SEQUENCE [LARGE SCALE GENOMIC DNA]</scope>
    <source>
        <strain evidence="4">ATCC 35110 / GB-78</strain>
    </source>
</reference>
<dbReference type="InterPro" id="IPR023856">
    <property type="entry name" value="Bdr"/>
</dbReference>
<dbReference type="OrthoDB" id="9778740at2"/>
<dbReference type="STRING" id="517418.Ctha_1266"/>
<evidence type="ECO:0000313" key="4">
    <source>
        <dbReference type="Proteomes" id="UP000001208"/>
    </source>
</evidence>
<sequence length="328" mass="36978">MHYDLIIVGAGPVGLACGIEAQNAGYSYLILEKGCLTNSIFHWPTFVRLFSTPDLLELGELPFTTANEKPTRRETLVYYRRVKNKFSLNVRQYEEVLKVNPRETSVHQPFFEVISSKTTYLASKVILATGAFDIFTPLNVPGEELPKVTHYYKEPFSYTDCHVLVIGGKNSAVEAALDLYRNGAYVTLVSREPELAENVKYWLKPDLENRIKSGKIEAYFSTHVKQIESDTVTLEHALTGKSFTIKNDFVVALTGYQPDYELLESVGVGVTKDKQFVYDSETMETNVKSIYLAGAVAAGFKTGNIFIENGRRHAKQIIRHIISEQKKE</sequence>
<dbReference type="PRINTS" id="PR00368">
    <property type="entry name" value="FADPNR"/>
</dbReference>
<organism evidence="3 4">
    <name type="scientific">Chloroherpeton thalassium (strain ATCC 35110 / GB-78)</name>
    <dbReference type="NCBI Taxonomy" id="517418"/>
    <lineage>
        <taxon>Bacteria</taxon>
        <taxon>Pseudomonadati</taxon>
        <taxon>Chlorobiota</taxon>
        <taxon>Chlorobiia</taxon>
        <taxon>Chlorobiales</taxon>
        <taxon>Chloroherpetonaceae</taxon>
        <taxon>Chloroherpeton</taxon>
    </lineage>
</organism>
<dbReference type="eggNOG" id="COG0492">
    <property type="taxonomic scope" value="Bacteria"/>
</dbReference>
<evidence type="ECO:0000256" key="1">
    <source>
        <dbReference type="ARBA" id="ARBA00022630"/>
    </source>
</evidence>
<proteinExistence type="predicted"/>
<dbReference type="Proteomes" id="UP000001208">
    <property type="component" value="Chromosome"/>
</dbReference>
<keyword evidence="2" id="KW-0560">Oxidoreductase</keyword>
<evidence type="ECO:0000313" key="3">
    <source>
        <dbReference type="EMBL" id="ACF13729.1"/>
    </source>
</evidence>
<dbReference type="Gene3D" id="3.50.50.60">
    <property type="entry name" value="FAD/NAD(P)-binding domain"/>
    <property type="match status" value="2"/>
</dbReference>
<gene>
    <name evidence="3" type="ordered locus">Ctha_1266</name>
</gene>
<dbReference type="RefSeq" id="WP_012499813.1">
    <property type="nucleotide sequence ID" value="NC_011026.1"/>
</dbReference>
<dbReference type="SUPFAM" id="SSF51905">
    <property type="entry name" value="FAD/NAD(P)-binding domain"/>
    <property type="match status" value="1"/>
</dbReference>
<dbReference type="EMBL" id="CP001100">
    <property type="protein sequence ID" value="ACF13729.1"/>
    <property type="molecule type" value="Genomic_DNA"/>
</dbReference>